<reference evidence="18 19" key="1">
    <citation type="submission" date="2017-11" db="EMBL/GenBank/DDBJ databases">
        <title>Genomic Encyclopedia of Type Strains, Phase III (KMG-III): the genomes of soil and plant-associated and newly described type strains.</title>
        <authorList>
            <person name="Whitman W."/>
        </authorList>
    </citation>
    <scope>NUCLEOTIDE SEQUENCE [LARGE SCALE GENOMIC DNA]</scope>
    <source>
        <strain evidence="18 19">CGMCC 1.12274</strain>
    </source>
</reference>
<evidence type="ECO:0000256" key="6">
    <source>
        <dbReference type="ARBA" id="ARBA00022729"/>
    </source>
</evidence>
<feature type="chain" id="PRO_5014780457" evidence="15">
    <location>
        <begin position="28"/>
        <end position="781"/>
    </location>
</feature>
<evidence type="ECO:0000256" key="4">
    <source>
        <dbReference type="ARBA" id="ARBA00022496"/>
    </source>
</evidence>
<feature type="short sequence motif" description="TonB C-terminal box" evidence="13">
    <location>
        <begin position="764"/>
        <end position="781"/>
    </location>
</feature>
<dbReference type="EMBL" id="PHUF01000007">
    <property type="protein sequence ID" value="PKB13443.1"/>
    <property type="molecule type" value="Genomic_DNA"/>
</dbReference>
<sequence>MRFETMRYATSMLAMSFGALTAVPVAAQTQDEQADQSGGIEDIVVTAQRREENMQDVPVAITVANAESLAAAGVNNVTNLNALSPSISFRATNMASSTSNIQIRGIGTTGNARTFEGAVGVFIDGVYRTRSGQALSNFLDVDSLQILRGPQGTLFGKNTAAGAVLVTSVKPDIDETRVNFEASYGNYGTYLVRGAFNTPLSDKAALRIAAVGSGTKGNIRNPNSGWTNANDDWGVKGQLLLEPTDTFSLRLIADYAKSTGDCCYGTVDYNANEAPTQGYIDFLSLQNGLTPPSRDISRREAVVNPYTANLIKDYGGTLHADLDIGNGTLRSVTALRRYNVSNEQDADFSGATIMNNLETFNSKFFSQELTYSGEFEGGLSAKYVLGGFYSDEKLSMDRDLWHGSQAQSYWDLVFDTVVVPASGTTPAVLLRDVLGDPDASGFDGNGFFGSERFNGTARSLAAFTHWDFALGDSFNVILGARYTNERKTGTAVFHAMNPADPLALLGVMPGAPYSQVTTNEALSGTAGVQFRPADGAMIYATFNRGFKAGGVNLDVNAFGVLGNVGADATAIYKPETINSIEAGLKLDWLDRRARTNVAVFYNSIKDLQVAQFLGLRFAIVNAPSAEVYGVELEQTFKLADGVTLNGGLTWLPTANYGDDAIIGNLAGRRFSTAPELAGNVALTGETPITDKLAVTARVAMQYTGRVYTNPVTDHQERPLALVDANIGIKSLDADWRIEGFVKNLFNTTYVTSHFNTPLQTGDINAYLGAPRTYGVTLRGSF</sequence>
<keyword evidence="7" id="KW-0408">Iron</keyword>
<dbReference type="Gene3D" id="2.40.170.20">
    <property type="entry name" value="TonB-dependent receptor, beta-barrel domain"/>
    <property type="match status" value="1"/>
</dbReference>
<proteinExistence type="inferred from homology"/>
<evidence type="ECO:0000256" key="12">
    <source>
        <dbReference type="PROSITE-ProRule" id="PRU01360"/>
    </source>
</evidence>
<dbReference type="SUPFAM" id="SSF56935">
    <property type="entry name" value="Porins"/>
    <property type="match status" value="1"/>
</dbReference>
<feature type="domain" description="TonB-dependent receptor plug" evidence="17">
    <location>
        <begin position="55"/>
        <end position="163"/>
    </location>
</feature>
<name>A0A2N0H3C9_9SPHN</name>
<protein>
    <submittedName>
        <fullName evidence="18">Outer membrane receptor protein involved in Fe transport</fullName>
    </submittedName>
</protein>
<dbReference type="InterPro" id="IPR036942">
    <property type="entry name" value="Beta-barrel_TonB_sf"/>
</dbReference>
<keyword evidence="11 12" id="KW-0998">Cell outer membrane</keyword>
<dbReference type="Pfam" id="PF00593">
    <property type="entry name" value="TonB_dep_Rec_b-barrel"/>
    <property type="match status" value="1"/>
</dbReference>
<dbReference type="InterPro" id="IPR000531">
    <property type="entry name" value="Beta-barrel_TonB"/>
</dbReference>
<evidence type="ECO:0000313" key="18">
    <source>
        <dbReference type="EMBL" id="PKB13443.1"/>
    </source>
</evidence>
<keyword evidence="5 12" id="KW-0812">Transmembrane</keyword>
<dbReference type="GO" id="GO:0006826">
    <property type="term" value="P:iron ion transport"/>
    <property type="evidence" value="ECO:0007669"/>
    <property type="project" value="UniProtKB-KW"/>
</dbReference>
<evidence type="ECO:0000259" key="17">
    <source>
        <dbReference type="Pfam" id="PF07715"/>
    </source>
</evidence>
<dbReference type="PROSITE" id="PS52016">
    <property type="entry name" value="TONB_DEPENDENT_REC_3"/>
    <property type="match status" value="1"/>
</dbReference>
<evidence type="ECO:0000256" key="3">
    <source>
        <dbReference type="ARBA" id="ARBA00022452"/>
    </source>
</evidence>
<evidence type="ECO:0000256" key="11">
    <source>
        <dbReference type="ARBA" id="ARBA00023237"/>
    </source>
</evidence>
<dbReference type="InterPro" id="IPR039426">
    <property type="entry name" value="TonB-dep_rcpt-like"/>
</dbReference>
<comment type="caution">
    <text evidence="18">The sequence shown here is derived from an EMBL/GenBank/DDBJ whole genome shotgun (WGS) entry which is preliminary data.</text>
</comment>
<keyword evidence="3 12" id="KW-1134">Transmembrane beta strand</keyword>
<evidence type="ECO:0000256" key="14">
    <source>
        <dbReference type="RuleBase" id="RU003357"/>
    </source>
</evidence>
<keyword evidence="18" id="KW-0675">Receptor</keyword>
<evidence type="ECO:0000256" key="1">
    <source>
        <dbReference type="ARBA" id="ARBA00004571"/>
    </source>
</evidence>
<evidence type="ECO:0000256" key="10">
    <source>
        <dbReference type="ARBA" id="ARBA00023136"/>
    </source>
</evidence>
<feature type="signal peptide" evidence="15">
    <location>
        <begin position="1"/>
        <end position="27"/>
    </location>
</feature>
<gene>
    <name evidence="18" type="ORF">B0I00_3243</name>
</gene>
<keyword evidence="2 12" id="KW-0813">Transport</keyword>
<accession>A0A2N0H3C9</accession>
<evidence type="ECO:0000256" key="8">
    <source>
        <dbReference type="ARBA" id="ARBA00023065"/>
    </source>
</evidence>
<organism evidence="18 19">
    <name type="scientific">Novosphingobium kunmingense</name>
    <dbReference type="NCBI Taxonomy" id="1211806"/>
    <lineage>
        <taxon>Bacteria</taxon>
        <taxon>Pseudomonadati</taxon>
        <taxon>Pseudomonadota</taxon>
        <taxon>Alphaproteobacteria</taxon>
        <taxon>Sphingomonadales</taxon>
        <taxon>Sphingomonadaceae</taxon>
        <taxon>Novosphingobium</taxon>
    </lineage>
</organism>
<evidence type="ECO:0000256" key="2">
    <source>
        <dbReference type="ARBA" id="ARBA00022448"/>
    </source>
</evidence>
<evidence type="ECO:0000313" key="19">
    <source>
        <dbReference type="Proteomes" id="UP000232587"/>
    </source>
</evidence>
<dbReference type="Proteomes" id="UP000232587">
    <property type="component" value="Unassembled WGS sequence"/>
</dbReference>
<dbReference type="InterPro" id="IPR012910">
    <property type="entry name" value="Plug_dom"/>
</dbReference>
<dbReference type="InterPro" id="IPR010917">
    <property type="entry name" value="TonB_rcpt_CS"/>
</dbReference>
<evidence type="ECO:0000256" key="9">
    <source>
        <dbReference type="ARBA" id="ARBA00023077"/>
    </source>
</evidence>
<dbReference type="Pfam" id="PF07715">
    <property type="entry name" value="Plug"/>
    <property type="match status" value="1"/>
</dbReference>
<keyword evidence="10 12" id="KW-0472">Membrane</keyword>
<keyword evidence="9 14" id="KW-0798">TonB box</keyword>
<keyword evidence="6 15" id="KW-0732">Signal</keyword>
<keyword evidence="19" id="KW-1185">Reference proteome</keyword>
<comment type="similarity">
    <text evidence="12 14">Belongs to the TonB-dependent receptor family.</text>
</comment>
<evidence type="ECO:0000256" key="5">
    <source>
        <dbReference type="ARBA" id="ARBA00022692"/>
    </source>
</evidence>
<evidence type="ECO:0000256" key="15">
    <source>
        <dbReference type="SAM" id="SignalP"/>
    </source>
</evidence>
<keyword evidence="4" id="KW-0410">Iron transport</keyword>
<evidence type="ECO:0000259" key="16">
    <source>
        <dbReference type="Pfam" id="PF00593"/>
    </source>
</evidence>
<dbReference type="AlphaFoldDB" id="A0A2N0H3C9"/>
<dbReference type="RefSeq" id="WP_232730316.1">
    <property type="nucleotide sequence ID" value="NZ_PHUF01000007.1"/>
</dbReference>
<dbReference type="PANTHER" id="PTHR32552:SF81">
    <property type="entry name" value="TONB-DEPENDENT OUTER MEMBRANE RECEPTOR"/>
    <property type="match status" value="1"/>
</dbReference>
<dbReference type="PANTHER" id="PTHR32552">
    <property type="entry name" value="FERRICHROME IRON RECEPTOR-RELATED"/>
    <property type="match status" value="1"/>
</dbReference>
<evidence type="ECO:0000256" key="7">
    <source>
        <dbReference type="ARBA" id="ARBA00023004"/>
    </source>
</evidence>
<keyword evidence="8" id="KW-0406">Ion transport</keyword>
<evidence type="ECO:0000256" key="13">
    <source>
        <dbReference type="PROSITE-ProRule" id="PRU10144"/>
    </source>
</evidence>
<dbReference type="GO" id="GO:0009279">
    <property type="term" value="C:cell outer membrane"/>
    <property type="evidence" value="ECO:0007669"/>
    <property type="project" value="UniProtKB-SubCell"/>
</dbReference>
<comment type="subcellular location">
    <subcellularLocation>
        <location evidence="1 12">Cell outer membrane</location>
        <topology evidence="1 12">Multi-pass membrane protein</topology>
    </subcellularLocation>
</comment>
<dbReference type="PROSITE" id="PS01156">
    <property type="entry name" value="TONB_DEPENDENT_REC_2"/>
    <property type="match status" value="1"/>
</dbReference>
<feature type="domain" description="TonB-dependent receptor-like beta-barrel" evidence="16">
    <location>
        <begin position="310"/>
        <end position="744"/>
    </location>
</feature>